<dbReference type="EMBL" id="VVIM01000001">
    <property type="protein sequence ID" value="KAB0803166.1"/>
    <property type="molecule type" value="Genomic_DNA"/>
</dbReference>
<feature type="region of interest" description="Disordered" evidence="1">
    <location>
        <begin position="169"/>
        <end position="217"/>
    </location>
</feature>
<feature type="compositionally biased region" description="Basic residues" evidence="1">
    <location>
        <begin position="204"/>
        <end position="213"/>
    </location>
</feature>
<evidence type="ECO:0000313" key="3">
    <source>
        <dbReference type="Proteomes" id="UP000327044"/>
    </source>
</evidence>
<feature type="region of interest" description="Disordered" evidence="1">
    <location>
        <begin position="59"/>
        <end position="152"/>
    </location>
</feature>
<name>A0A5N4B0S8_PHOPY</name>
<dbReference type="InParanoid" id="A0A5N4B0S8"/>
<accession>A0A5N4B0S8</accession>
<comment type="caution">
    <text evidence="2">The sequence shown here is derived from an EMBL/GenBank/DDBJ whole genome shotgun (WGS) entry which is preliminary data.</text>
</comment>
<keyword evidence="3" id="KW-1185">Reference proteome</keyword>
<evidence type="ECO:0000313" key="2">
    <source>
        <dbReference type="EMBL" id="KAB0803166.1"/>
    </source>
</evidence>
<proteinExistence type="predicted"/>
<gene>
    <name evidence="2" type="ORF">PPYR_00136</name>
</gene>
<reference evidence="2 3" key="1">
    <citation type="journal article" date="2018" name="Elife">
        <title>Firefly genomes illuminate parallel origins of bioluminescence in beetles.</title>
        <authorList>
            <person name="Fallon T.R."/>
            <person name="Lower S.E."/>
            <person name="Chang C.H."/>
            <person name="Bessho-Uehara M."/>
            <person name="Martin G.J."/>
            <person name="Bewick A.J."/>
            <person name="Behringer M."/>
            <person name="Debat H.J."/>
            <person name="Wong I."/>
            <person name="Day J.C."/>
            <person name="Suvorov A."/>
            <person name="Silva C.J."/>
            <person name="Stanger-Hall K.F."/>
            <person name="Hall D.W."/>
            <person name="Schmitz R.J."/>
            <person name="Nelson D.R."/>
            <person name="Lewis S.M."/>
            <person name="Shigenobu S."/>
            <person name="Bybee S.M."/>
            <person name="Larracuente A.M."/>
            <person name="Oba Y."/>
            <person name="Weng J.K."/>
        </authorList>
    </citation>
    <scope>NUCLEOTIDE SEQUENCE [LARGE SCALE GENOMIC DNA]</scope>
    <source>
        <strain evidence="2">1611_PpyrPB1</strain>
        <tissue evidence="2">Whole body</tissue>
    </source>
</reference>
<evidence type="ECO:0000256" key="1">
    <source>
        <dbReference type="SAM" id="MobiDB-lite"/>
    </source>
</evidence>
<sequence>MKSNHFVQNVVTKIAELFAKAYNRITTTEKGIKGFEVTGIFPLNRNIFGEEEFVNTAPENETLPQNDDHGPMQEPMAPISPENETVPEDLNDDRDLIQEPIPGPSGIQRKKTRKRIPSKYSRAARHSSSSSDDSDSQLTTVFDPEATDDEDQSIRFNKSLEEIYEIPKPKALRSSNRKKQTSKILTSTPLKGELEKKELERAKKMQKKTASVKRKVDLDGPAKTKKIKLTHSKLEPELEKKTDDVCPVCGDFGISETWWRCRGCAVWSHSACTEFDRPEDFKKCVKCDGKSE</sequence>
<dbReference type="AlphaFoldDB" id="A0A5N4B0S8"/>
<protein>
    <recommendedName>
        <fullName evidence="4">Zinc finger PHD-type domain-containing protein</fullName>
    </recommendedName>
</protein>
<dbReference type="SUPFAM" id="SSF57903">
    <property type="entry name" value="FYVE/PHD zinc finger"/>
    <property type="match status" value="1"/>
</dbReference>
<dbReference type="Proteomes" id="UP000327044">
    <property type="component" value="Unassembled WGS sequence"/>
</dbReference>
<feature type="compositionally biased region" description="Basic and acidic residues" evidence="1">
    <location>
        <begin position="192"/>
        <end position="203"/>
    </location>
</feature>
<dbReference type="InterPro" id="IPR011011">
    <property type="entry name" value="Znf_FYVE_PHD"/>
</dbReference>
<organism evidence="2 3">
    <name type="scientific">Photinus pyralis</name>
    <name type="common">Common eastern firefly</name>
    <name type="synonym">Lampyris pyralis</name>
    <dbReference type="NCBI Taxonomy" id="7054"/>
    <lineage>
        <taxon>Eukaryota</taxon>
        <taxon>Metazoa</taxon>
        <taxon>Ecdysozoa</taxon>
        <taxon>Arthropoda</taxon>
        <taxon>Hexapoda</taxon>
        <taxon>Insecta</taxon>
        <taxon>Pterygota</taxon>
        <taxon>Neoptera</taxon>
        <taxon>Endopterygota</taxon>
        <taxon>Coleoptera</taxon>
        <taxon>Polyphaga</taxon>
        <taxon>Elateriformia</taxon>
        <taxon>Elateroidea</taxon>
        <taxon>Lampyridae</taxon>
        <taxon>Lampyrinae</taxon>
        <taxon>Photinus</taxon>
    </lineage>
</organism>
<evidence type="ECO:0008006" key="4">
    <source>
        <dbReference type="Google" id="ProtNLM"/>
    </source>
</evidence>
<feature type="compositionally biased region" description="Basic residues" evidence="1">
    <location>
        <begin position="108"/>
        <end position="125"/>
    </location>
</feature>